<feature type="region of interest" description="Disordered" evidence="1">
    <location>
        <begin position="1"/>
        <end position="96"/>
    </location>
</feature>
<feature type="compositionally biased region" description="Acidic residues" evidence="1">
    <location>
        <begin position="30"/>
        <end position="42"/>
    </location>
</feature>
<dbReference type="AlphaFoldDB" id="A0A644XJ76"/>
<feature type="compositionally biased region" description="Low complexity" evidence="1">
    <location>
        <begin position="43"/>
        <end position="59"/>
    </location>
</feature>
<name>A0A644XJ76_9ZZZZ</name>
<organism evidence="2">
    <name type="scientific">bioreactor metagenome</name>
    <dbReference type="NCBI Taxonomy" id="1076179"/>
    <lineage>
        <taxon>unclassified sequences</taxon>
        <taxon>metagenomes</taxon>
        <taxon>ecological metagenomes</taxon>
    </lineage>
</organism>
<accession>A0A644XJ76</accession>
<sequence length="96" mass="10062">MQQGGGDAEHHRQREQHVHELVVAGGGLEDAVDEPPPDDQQDQADPGRQPGQPAAQGGDEVIGAFVQADRLGPGLRDDQAHDVAGGDGEDAVVEQR</sequence>
<reference evidence="2" key="1">
    <citation type="submission" date="2019-08" db="EMBL/GenBank/DDBJ databases">
        <authorList>
            <person name="Kucharzyk K."/>
            <person name="Murdoch R.W."/>
            <person name="Higgins S."/>
            <person name="Loffler F."/>
        </authorList>
    </citation>
    <scope>NUCLEOTIDE SEQUENCE</scope>
</reference>
<evidence type="ECO:0000313" key="2">
    <source>
        <dbReference type="EMBL" id="MPM16149.1"/>
    </source>
</evidence>
<feature type="compositionally biased region" description="Acidic residues" evidence="1">
    <location>
        <begin position="87"/>
        <end position="96"/>
    </location>
</feature>
<feature type="compositionally biased region" description="Basic and acidic residues" evidence="1">
    <location>
        <begin position="7"/>
        <end position="20"/>
    </location>
</feature>
<gene>
    <name evidence="2" type="ORF">SDC9_62525</name>
</gene>
<proteinExistence type="predicted"/>
<comment type="caution">
    <text evidence="2">The sequence shown here is derived from an EMBL/GenBank/DDBJ whole genome shotgun (WGS) entry which is preliminary data.</text>
</comment>
<dbReference type="EMBL" id="VSSQ01002560">
    <property type="protein sequence ID" value="MPM16149.1"/>
    <property type="molecule type" value="Genomic_DNA"/>
</dbReference>
<evidence type="ECO:0000256" key="1">
    <source>
        <dbReference type="SAM" id="MobiDB-lite"/>
    </source>
</evidence>
<protein>
    <submittedName>
        <fullName evidence="2">Uncharacterized protein</fullName>
    </submittedName>
</protein>